<evidence type="ECO:0000256" key="1">
    <source>
        <dbReference type="SAM" id="MobiDB-lite"/>
    </source>
</evidence>
<protein>
    <submittedName>
        <fullName evidence="3">Uncharacterized protein</fullName>
    </submittedName>
</protein>
<evidence type="ECO:0000313" key="2">
    <source>
        <dbReference type="Proteomes" id="UP000025227"/>
    </source>
</evidence>
<feature type="region of interest" description="Disordered" evidence="1">
    <location>
        <begin position="72"/>
        <end position="91"/>
    </location>
</feature>
<dbReference type="Proteomes" id="UP000025227">
    <property type="component" value="Unplaced"/>
</dbReference>
<accession>A0A7I4XY71</accession>
<proteinExistence type="predicted"/>
<name>A0A7I4XY71_HAECO</name>
<sequence>MGKRRHFANSRDWDRHETAKLVYATIDCPFIPDGSFLRKIGGNMSKGGPLLGRLNFVGATTSRYQDLTGPYRSVHRNPGRSSEEAVHRRPSTLRPSDAITLLDFDIPLAPPNCSTTLDLLFCGGWSVATFILSKRRLWRDETPGREWCVPVQGRGWTTDNL</sequence>
<evidence type="ECO:0000313" key="3">
    <source>
        <dbReference type="WBParaSite" id="HCON_00029130-00001"/>
    </source>
</evidence>
<keyword evidence="2" id="KW-1185">Reference proteome</keyword>
<reference evidence="3" key="1">
    <citation type="submission" date="2020-12" db="UniProtKB">
        <authorList>
            <consortium name="WormBaseParasite"/>
        </authorList>
    </citation>
    <scope>IDENTIFICATION</scope>
    <source>
        <strain evidence="3">MHco3</strain>
    </source>
</reference>
<organism evidence="2 3">
    <name type="scientific">Haemonchus contortus</name>
    <name type="common">Barber pole worm</name>
    <dbReference type="NCBI Taxonomy" id="6289"/>
    <lineage>
        <taxon>Eukaryota</taxon>
        <taxon>Metazoa</taxon>
        <taxon>Ecdysozoa</taxon>
        <taxon>Nematoda</taxon>
        <taxon>Chromadorea</taxon>
        <taxon>Rhabditida</taxon>
        <taxon>Rhabditina</taxon>
        <taxon>Rhabditomorpha</taxon>
        <taxon>Strongyloidea</taxon>
        <taxon>Trichostrongylidae</taxon>
        <taxon>Haemonchus</taxon>
    </lineage>
</organism>
<dbReference type="WBParaSite" id="HCON_00029130-00001">
    <property type="protein sequence ID" value="HCON_00029130-00001"/>
    <property type="gene ID" value="HCON_00029130"/>
</dbReference>
<dbReference type="AlphaFoldDB" id="A0A7I4XY71"/>